<accession>A0A978V7R1</accession>
<comment type="caution">
    <text evidence="5">The sequence shown here is derived from an EMBL/GenBank/DDBJ whole genome shotgun (WGS) entry which is preliminary data.</text>
</comment>
<dbReference type="InterPro" id="IPR013320">
    <property type="entry name" value="ConA-like_dom_sf"/>
</dbReference>
<keyword evidence="3" id="KW-0812">Transmembrane</keyword>
<proteinExistence type="inferred from homology"/>
<dbReference type="AlphaFoldDB" id="A0A978V7R1"/>
<dbReference type="EMBL" id="JAEACU010000006">
    <property type="protein sequence ID" value="KAH7523946.1"/>
    <property type="molecule type" value="Genomic_DNA"/>
</dbReference>
<evidence type="ECO:0000259" key="4">
    <source>
        <dbReference type="Pfam" id="PF00139"/>
    </source>
</evidence>
<dbReference type="Proteomes" id="UP000813462">
    <property type="component" value="Unassembled WGS sequence"/>
</dbReference>
<keyword evidence="2" id="KW-0430">Lectin</keyword>
<feature type="transmembrane region" description="Helical" evidence="3">
    <location>
        <begin position="88"/>
        <end position="110"/>
    </location>
</feature>
<dbReference type="Gene3D" id="2.60.120.200">
    <property type="match status" value="1"/>
</dbReference>
<keyword evidence="3" id="KW-0472">Membrane</keyword>
<organism evidence="5 6">
    <name type="scientific">Ziziphus jujuba var. spinosa</name>
    <dbReference type="NCBI Taxonomy" id="714518"/>
    <lineage>
        <taxon>Eukaryota</taxon>
        <taxon>Viridiplantae</taxon>
        <taxon>Streptophyta</taxon>
        <taxon>Embryophyta</taxon>
        <taxon>Tracheophyta</taxon>
        <taxon>Spermatophyta</taxon>
        <taxon>Magnoliopsida</taxon>
        <taxon>eudicotyledons</taxon>
        <taxon>Gunneridae</taxon>
        <taxon>Pentapetalae</taxon>
        <taxon>rosids</taxon>
        <taxon>fabids</taxon>
        <taxon>Rosales</taxon>
        <taxon>Rhamnaceae</taxon>
        <taxon>Paliureae</taxon>
        <taxon>Ziziphus</taxon>
    </lineage>
</organism>
<feature type="domain" description="Legume lectin" evidence="4">
    <location>
        <begin position="6"/>
        <end position="78"/>
    </location>
</feature>
<sequence length="154" mass="17212">MLGSVLSYGSTMKNLTVSWTYKKQPVSMGTSSLSHILDLKEVLPKWVTIGFSTTTGLYVEGHTINSWEFSSSLDADKVVSKKGLSKHFIALISSGVFFFILLLGICIWIWKMKCKRTKGRSTDNECISVDTDLEKELLPKDFPTKKGLQPQMAL</sequence>
<dbReference type="GO" id="GO:0030246">
    <property type="term" value="F:carbohydrate binding"/>
    <property type="evidence" value="ECO:0007669"/>
    <property type="project" value="UniProtKB-KW"/>
</dbReference>
<protein>
    <recommendedName>
        <fullName evidence="4">Legume lectin domain-containing protein</fullName>
    </recommendedName>
</protein>
<dbReference type="SUPFAM" id="SSF49899">
    <property type="entry name" value="Concanavalin A-like lectins/glucanases"/>
    <property type="match status" value="1"/>
</dbReference>
<evidence type="ECO:0000313" key="6">
    <source>
        <dbReference type="Proteomes" id="UP000813462"/>
    </source>
</evidence>
<dbReference type="PANTHER" id="PTHR32401">
    <property type="entry name" value="CONCANAVALIN A-LIKE LECTIN FAMILY PROTEIN"/>
    <property type="match status" value="1"/>
</dbReference>
<dbReference type="PANTHER" id="PTHR32401:SF47">
    <property type="entry name" value="LEGUME LECTIN DOMAIN-CONTAINING PROTEIN"/>
    <property type="match status" value="1"/>
</dbReference>
<keyword evidence="3" id="KW-1133">Transmembrane helix</keyword>
<dbReference type="InterPro" id="IPR001220">
    <property type="entry name" value="Legume_lectin_dom"/>
</dbReference>
<gene>
    <name evidence="5" type="ORF">FEM48_Zijuj06G0066000</name>
</gene>
<evidence type="ECO:0000256" key="2">
    <source>
        <dbReference type="ARBA" id="ARBA00022734"/>
    </source>
</evidence>
<reference evidence="5" key="1">
    <citation type="journal article" date="2021" name="Front. Plant Sci.">
        <title>Chromosome-Scale Genome Assembly for Chinese Sour Jujube and Insights Into Its Genome Evolution and Domestication Signature.</title>
        <authorList>
            <person name="Shen L.-Y."/>
            <person name="Luo H."/>
            <person name="Wang X.-L."/>
            <person name="Wang X.-M."/>
            <person name="Qiu X.-J."/>
            <person name="Liu H."/>
            <person name="Zhou S.-S."/>
            <person name="Jia K.-H."/>
            <person name="Nie S."/>
            <person name="Bao Y.-T."/>
            <person name="Zhang R.-G."/>
            <person name="Yun Q.-Z."/>
            <person name="Chai Y.-H."/>
            <person name="Lu J.-Y."/>
            <person name="Li Y."/>
            <person name="Zhao S.-W."/>
            <person name="Mao J.-F."/>
            <person name="Jia S.-G."/>
            <person name="Mao Y.-M."/>
        </authorList>
    </citation>
    <scope>NUCLEOTIDE SEQUENCE</scope>
    <source>
        <strain evidence="5">AT0</strain>
        <tissue evidence="5">Leaf</tissue>
    </source>
</reference>
<name>A0A978V7R1_ZIZJJ</name>
<evidence type="ECO:0000256" key="3">
    <source>
        <dbReference type="SAM" id="Phobius"/>
    </source>
</evidence>
<comment type="similarity">
    <text evidence="1">Belongs to the leguminous lectin family.</text>
</comment>
<dbReference type="InterPro" id="IPR050258">
    <property type="entry name" value="Leguminous_Lectin"/>
</dbReference>
<evidence type="ECO:0000256" key="1">
    <source>
        <dbReference type="ARBA" id="ARBA00007606"/>
    </source>
</evidence>
<evidence type="ECO:0000313" key="5">
    <source>
        <dbReference type="EMBL" id="KAH7523946.1"/>
    </source>
</evidence>
<dbReference type="Pfam" id="PF00139">
    <property type="entry name" value="Lectin_legB"/>
    <property type="match status" value="1"/>
</dbReference>